<dbReference type="EMBL" id="JH000173">
    <property type="protein sequence ID" value="EGV96160.1"/>
    <property type="molecule type" value="Genomic_DNA"/>
</dbReference>
<dbReference type="AlphaFoldDB" id="G3H689"/>
<sequence>MAQSPSSDTPLPTRQYLFTLPKVSPTSIQTYEPMGAILIQTNTGLKLKLGGKYLYLLSYLVSLTAPISDIAEWGS</sequence>
<reference evidence="2" key="1">
    <citation type="journal article" date="2011" name="Nat. Biotechnol.">
        <title>The genomic sequence of the Chinese hamster ovary (CHO)-K1 cell line.</title>
        <authorList>
            <person name="Xu X."/>
            <person name="Nagarajan H."/>
            <person name="Lewis N.E."/>
            <person name="Pan S."/>
            <person name="Cai Z."/>
            <person name="Liu X."/>
            <person name="Chen W."/>
            <person name="Xie M."/>
            <person name="Wang W."/>
            <person name="Hammond S."/>
            <person name="Andersen M.R."/>
            <person name="Neff N."/>
            <person name="Passarelli B."/>
            <person name="Koh W."/>
            <person name="Fan H.C."/>
            <person name="Wang J."/>
            <person name="Gui Y."/>
            <person name="Lee K.H."/>
            <person name="Betenbaugh M.J."/>
            <person name="Quake S.R."/>
            <person name="Famili I."/>
            <person name="Palsson B.O."/>
            <person name="Wang J."/>
        </authorList>
    </citation>
    <scope>NUCLEOTIDE SEQUENCE [LARGE SCALE GENOMIC DNA]</scope>
    <source>
        <strain evidence="2">CHO K1 cell line</strain>
    </source>
</reference>
<dbReference type="InParanoid" id="G3H689"/>
<dbReference type="Proteomes" id="UP000001075">
    <property type="component" value="Unassembled WGS sequence"/>
</dbReference>
<organism evidence="1 2">
    <name type="scientific">Cricetulus griseus</name>
    <name type="common">Chinese hamster</name>
    <name type="synonym">Cricetulus barabensis griseus</name>
    <dbReference type="NCBI Taxonomy" id="10029"/>
    <lineage>
        <taxon>Eukaryota</taxon>
        <taxon>Metazoa</taxon>
        <taxon>Chordata</taxon>
        <taxon>Craniata</taxon>
        <taxon>Vertebrata</taxon>
        <taxon>Euteleostomi</taxon>
        <taxon>Mammalia</taxon>
        <taxon>Eutheria</taxon>
        <taxon>Euarchontoglires</taxon>
        <taxon>Glires</taxon>
        <taxon>Rodentia</taxon>
        <taxon>Myomorpha</taxon>
        <taxon>Muroidea</taxon>
        <taxon>Cricetidae</taxon>
        <taxon>Cricetinae</taxon>
        <taxon>Cricetulus</taxon>
    </lineage>
</organism>
<proteinExistence type="predicted"/>
<gene>
    <name evidence="1" type="ORF">I79_005843</name>
</gene>
<evidence type="ECO:0000313" key="1">
    <source>
        <dbReference type="EMBL" id="EGV96160.1"/>
    </source>
</evidence>
<name>G3H689_CRIGR</name>
<evidence type="ECO:0000313" key="2">
    <source>
        <dbReference type="Proteomes" id="UP000001075"/>
    </source>
</evidence>
<accession>G3H689</accession>
<protein>
    <submittedName>
        <fullName evidence="1">Uncharacterized protein</fullName>
    </submittedName>
</protein>